<evidence type="ECO:0000259" key="2">
    <source>
        <dbReference type="Pfam" id="PF04773"/>
    </source>
</evidence>
<dbReference type="PANTHER" id="PTHR30273">
    <property type="entry name" value="PERIPLASMIC SIGNAL SENSOR AND SIGMA FACTOR ACTIVATOR FECR-RELATED"/>
    <property type="match status" value="1"/>
</dbReference>
<keyword evidence="1 4" id="KW-0812">Transmembrane</keyword>
<evidence type="ECO:0000313" key="4">
    <source>
        <dbReference type="EMBL" id="AMY68387.1"/>
    </source>
</evidence>
<name>A0A159Z0Q7_9RHOB</name>
<dbReference type="Pfam" id="PF16220">
    <property type="entry name" value="DUF4880"/>
    <property type="match status" value="1"/>
</dbReference>
<dbReference type="STRING" id="1335048.AKL17_1131"/>
<feature type="domain" description="FecR N-terminal" evidence="3">
    <location>
        <begin position="15"/>
        <end position="55"/>
    </location>
</feature>
<feature type="transmembrane region" description="Helical" evidence="1">
    <location>
        <begin position="79"/>
        <end position="101"/>
    </location>
</feature>
<protein>
    <submittedName>
        <fullName evidence="4">Putative iron transport regulator transmembrane protein</fullName>
    </submittedName>
</protein>
<keyword evidence="5" id="KW-1185">Reference proteome</keyword>
<organism evidence="4 5">
    <name type="scientific">Frigidibacter mobilis</name>
    <dbReference type="NCBI Taxonomy" id="1335048"/>
    <lineage>
        <taxon>Bacteria</taxon>
        <taxon>Pseudomonadati</taxon>
        <taxon>Pseudomonadota</taxon>
        <taxon>Alphaproteobacteria</taxon>
        <taxon>Rhodobacterales</taxon>
        <taxon>Paracoccaceae</taxon>
        <taxon>Frigidibacter</taxon>
    </lineage>
</organism>
<dbReference type="KEGG" id="daa:AKL17_1131"/>
<dbReference type="OrthoDB" id="636724at2"/>
<dbReference type="RefSeq" id="WP_066811386.1">
    <property type="nucleotide sequence ID" value="NZ_CP012661.1"/>
</dbReference>
<evidence type="ECO:0000259" key="3">
    <source>
        <dbReference type="Pfam" id="PF16220"/>
    </source>
</evidence>
<dbReference type="InterPro" id="IPR006860">
    <property type="entry name" value="FecR"/>
</dbReference>
<dbReference type="InterPro" id="IPR032623">
    <property type="entry name" value="FecR_N"/>
</dbReference>
<proteinExistence type="predicted"/>
<evidence type="ECO:0000313" key="5">
    <source>
        <dbReference type="Proteomes" id="UP000076128"/>
    </source>
</evidence>
<dbReference type="PATRIC" id="fig|1335048.3.peg.1168"/>
<dbReference type="InterPro" id="IPR012373">
    <property type="entry name" value="Ferrdict_sens_TM"/>
</dbReference>
<dbReference type="PANTHER" id="PTHR30273:SF2">
    <property type="entry name" value="PROTEIN FECR"/>
    <property type="match status" value="1"/>
</dbReference>
<dbReference type="PIRSF" id="PIRSF018266">
    <property type="entry name" value="FecR"/>
    <property type="match status" value="1"/>
</dbReference>
<dbReference type="Pfam" id="PF04773">
    <property type="entry name" value="FecR"/>
    <property type="match status" value="1"/>
</dbReference>
<keyword evidence="1" id="KW-0472">Membrane</keyword>
<dbReference type="EMBL" id="CP012661">
    <property type="protein sequence ID" value="AMY68387.1"/>
    <property type="molecule type" value="Genomic_DNA"/>
</dbReference>
<gene>
    <name evidence="4" type="ORF">AKL17_1131</name>
</gene>
<dbReference type="Gene3D" id="2.60.120.1440">
    <property type="match status" value="1"/>
</dbReference>
<keyword evidence="1" id="KW-1133">Transmembrane helix</keyword>
<dbReference type="AlphaFoldDB" id="A0A159Z0Q7"/>
<dbReference type="GO" id="GO:0016989">
    <property type="term" value="F:sigma factor antagonist activity"/>
    <property type="evidence" value="ECO:0007669"/>
    <property type="project" value="TreeGrafter"/>
</dbReference>
<dbReference type="Proteomes" id="UP000076128">
    <property type="component" value="Chromosome"/>
</dbReference>
<feature type="domain" description="FecR protein" evidence="2">
    <location>
        <begin position="107"/>
        <end position="198"/>
    </location>
</feature>
<accession>A0A159Z0Q7</accession>
<sequence>MSRADTEQFTTADGQALDWLIRLREAPGNAQVRDDHLCWLQADPAHAAAWQGACATWQMLGLTRAAPTRPSPRRPARSIGLGAMALAAAVVMALILGPDLWMRIEADHRTGTAETRVILLDDGSRLTLDAGSAVQLQFSAGRRDVRLLRGAAFFEVAPDPARPFTVRNGGLSATALGTAFEVAEAGGATAVAVTEGVVAIVGADDANLPDPLQGGDWARLGPDGQIEQGEGDPAMFGGWRSGLLVVEDRPVAEVADALERHTGGRTVILGGASSRHVTGYFDLSNPEAALLTLADSLDLRLRQVGSVRVLSVR</sequence>
<reference evidence="4 5" key="1">
    <citation type="submission" date="2015-09" db="EMBL/GenBank/DDBJ databases">
        <title>Complete genome sequence of Defluviimonas alba cai42t isolated from an oilfield in Xinjiang.</title>
        <authorList>
            <person name="Geng S."/>
            <person name="Pan X."/>
            <person name="Wu X."/>
        </authorList>
    </citation>
    <scope>NUCLEOTIDE SEQUENCE [LARGE SCALE GENOMIC DNA]</scope>
    <source>
        <strain evidence="5">cai42</strain>
    </source>
</reference>
<evidence type="ECO:0000256" key="1">
    <source>
        <dbReference type="SAM" id="Phobius"/>
    </source>
</evidence>